<dbReference type="EMBL" id="CP021434">
    <property type="protein sequence ID" value="ARU62992.1"/>
    <property type="molecule type" value="Genomic_DNA"/>
</dbReference>
<evidence type="ECO:0000259" key="1">
    <source>
        <dbReference type="SMART" id="SM00871"/>
    </source>
</evidence>
<dbReference type="Gene3D" id="3.20.80.10">
    <property type="entry name" value="Regulatory factor, effector binding domain"/>
    <property type="match status" value="1"/>
</dbReference>
<evidence type="ECO:0000313" key="3">
    <source>
        <dbReference type="Proteomes" id="UP000195437"/>
    </source>
</evidence>
<dbReference type="SUPFAM" id="SSF55136">
    <property type="entry name" value="Probable bacterial effector-binding domain"/>
    <property type="match status" value="1"/>
</dbReference>
<organism evidence="2 3">
    <name type="scientific">Tumebacillus avium</name>
    <dbReference type="NCBI Taxonomy" id="1903704"/>
    <lineage>
        <taxon>Bacteria</taxon>
        <taxon>Bacillati</taxon>
        <taxon>Bacillota</taxon>
        <taxon>Bacilli</taxon>
        <taxon>Bacillales</taxon>
        <taxon>Alicyclobacillaceae</taxon>
        <taxon>Tumebacillus</taxon>
    </lineage>
</organism>
<gene>
    <name evidence="2" type="ORF">CBW65_19900</name>
</gene>
<dbReference type="Pfam" id="PF06445">
    <property type="entry name" value="GyrI-like"/>
    <property type="match status" value="1"/>
</dbReference>
<dbReference type="SMART" id="SM00871">
    <property type="entry name" value="AraC_E_bind"/>
    <property type="match status" value="1"/>
</dbReference>
<dbReference type="PANTHER" id="PTHR36444:SF2">
    <property type="entry name" value="TRANSCRIPTIONAL REGULATOR PROTEIN YOBU-RELATED"/>
    <property type="match status" value="1"/>
</dbReference>
<dbReference type="KEGG" id="tum:CBW65_19900"/>
<protein>
    <recommendedName>
        <fullName evidence="1">AraC effector-binding domain-containing protein</fullName>
    </recommendedName>
</protein>
<dbReference type="InterPro" id="IPR053182">
    <property type="entry name" value="YobU-like_regulator"/>
</dbReference>
<dbReference type="OrthoDB" id="2449587at2"/>
<reference evidence="3" key="1">
    <citation type="submission" date="2017-05" db="EMBL/GenBank/DDBJ databases">
        <authorList>
            <person name="Sung H."/>
        </authorList>
    </citation>
    <scope>NUCLEOTIDE SEQUENCE [LARGE SCALE GENOMIC DNA]</scope>
    <source>
        <strain evidence="3">AR23208</strain>
    </source>
</reference>
<keyword evidence="3" id="KW-1185">Reference proteome</keyword>
<dbReference type="Proteomes" id="UP000195437">
    <property type="component" value="Chromosome"/>
</dbReference>
<name>A0A1Y0IQT3_9BACL</name>
<dbReference type="InterPro" id="IPR029442">
    <property type="entry name" value="GyrI-like"/>
</dbReference>
<evidence type="ECO:0000313" key="2">
    <source>
        <dbReference type="EMBL" id="ARU62992.1"/>
    </source>
</evidence>
<dbReference type="AlphaFoldDB" id="A0A1Y0IQT3"/>
<dbReference type="RefSeq" id="WP_087458342.1">
    <property type="nucleotide sequence ID" value="NZ_CP021434.1"/>
</dbReference>
<proteinExistence type="predicted"/>
<accession>A0A1Y0IQT3</accession>
<dbReference type="PANTHER" id="PTHR36444">
    <property type="entry name" value="TRANSCRIPTIONAL REGULATOR PROTEIN YOBU-RELATED"/>
    <property type="match status" value="1"/>
</dbReference>
<dbReference type="InterPro" id="IPR010499">
    <property type="entry name" value="AraC_E-bd"/>
</dbReference>
<feature type="domain" description="AraC effector-binding" evidence="1">
    <location>
        <begin position="1"/>
        <end position="159"/>
    </location>
</feature>
<dbReference type="InterPro" id="IPR011256">
    <property type="entry name" value="Reg_factor_effector_dom_sf"/>
</dbReference>
<sequence>MEPVVARLSEFQVVGITITANLKEIEGQQLVKKAHEQMLSRKGEIEGRIGEEVYLIQIYPDKSDFNAMFDAFKLVIGYKVSTAANTPTGMVAHQVPGNEYAQFLHKGLESELGRTYDFIYSQWLPQSGRQFGGYDFEVWDDRYQPESSENEIEVYVAMK</sequence>